<keyword evidence="1" id="KW-0472">Membrane</keyword>
<proteinExistence type="predicted"/>
<evidence type="ECO:0000313" key="3">
    <source>
        <dbReference type="Proteomes" id="UP000537890"/>
    </source>
</evidence>
<feature type="transmembrane region" description="Helical" evidence="1">
    <location>
        <begin position="401"/>
        <end position="423"/>
    </location>
</feature>
<evidence type="ECO:0000313" key="2">
    <source>
        <dbReference type="EMBL" id="NYT46356.1"/>
    </source>
</evidence>
<dbReference type="Proteomes" id="UP000537890">
    <property type="component" value="Unassembled WGS sequence"/>
</dbReference>
<reference evidence="2 3" key="1">
    <citation type="submission" date="2020-05" db="EMBL/GenBank/DDBJ databases">
        <title>Horizontal transmission and recombination maintain forever young bacterial symbiont genomes.</title>
        <authorList>
            <person name="Russell S.L."/>
            <person name="Pepper-Tunick E."/>
            <person name="Svedberg J."/>
            <person name="Byrne A."/>
            <person name="Ruelas Castillo J."/>
            <person name="Vollmers C."/>
            <person name="Beinart R.A."/>
            <person name="Corbett-Detig R."/>
        </authorList>
    </citation>
    <scope>NUCLEOTIDE SEQUENCE [LARGE SCALE GENOMIC DNA]</scope>
    <source>
        <strain evidence="2">4727-3</strain>
    </source>
</reference>
<protein>
    <submittedName>
        <fullName evidence="2">Phage tail tape measure protein</fullName>
    </submittedName>
</protein>
<dbReference type="AlphaFoldDB" id="A0A7Z0SCY4"/>
<organism evidence="2 3">
    <name type="scientific">Candidatus Methanofishera endochildressiae</name>
    <dbReference type="NCBI Taxonomy" id="2738884"/>
    <lineage>
        <taxon>Bacteria</taxon>
        <taxon>Pseudomonadati</taxon>
        <taxon>Pseudomonadota</taxon>
        <taxon>Gammaproteobacteria</taxon>
        <taxon>Candidatus Methanofishera</taxon>
    </lineage>
</organism>
<sequence>MFDYSLNFEAVDRASSGIAAINRKVKNLQQSAERTSAKLRGMGTTMVAASAGMLGALALPLNAARKYELAFKDVRKSVDGTPEQLDALRQSMKSFVGASFGDVSSVVSEAGKMGLAADKVMAFSENVIKGSRALDFSAETAVEQVGQILSMTNQLGTATASSLDIMEKAAFLENSLSNVKAKGVLDIWARSSDLFHQLSFDNKKMAGMSAFLEQTSVSSELGASGFKSMINKFKEFDHELGFFTRIKEGGMEGLKDVIGQFDKMSPEQLKAFGSEALTLIDKLRNSENMEKLDFAIATSGASAGAVDAEWDIYASTFDFRLNEFKKSIANLSDDVGAPMLTIATQILNAIKPIISSVGAWVKQNKGLVVAIGKVTGVVGAALLVLGTLSLVASAVVGGMGALSAISLLVTGKFGLMAAATWILNTAFWANPITWIVAGFVALAAAVVGVIVYWDELSLLATGLWEKFSFFGTVSTIFSGLGSVILGLTYPMRTLLGYISEATLGFNAVTNGMQAVSGFLFGDDENKSGGSWSNVGEGSSKMENVNSNRSVLDVNITSSDGLQADTKAKSTGGVNLRTASNGISQ</sequence>
<feature type="transmembrane region" description="Helical" evidence="1">
    <location>
        <begin position="468"/>
        <end position="489"/>
    </location>
</feature>
<name>A0A7Z0SCY4_9GAMM</name>
<evidence type="ECO:0000256" key="1">
    <source>
        <dbReference type="SAM" id="Phobius"/>
    </source>
</evidence>
<gene>
    <name evidence="2" type="ORF">H0A75_00160</name>
</gene>
<keyword evidence="1" id="KW-0812">Transmembrane</keyword>
<dbReference type="InterPro" id="IPR010090">
    <property type="entry name" value="Phage_tape_meas"/>
</dbReference>
<dbReference type="EMBL" id="JACCHS010000001">
    <property type="protein sequence ID" value="NYT46356.1"/>
    <property type="molecule type" value="Genomic_DNA"/>
</dbReference>
<accession>A0A7Z0SCY4</accession>
<feature type="transmembrane region" description="Helical" evidence="1">
    <location>
        <begin position="374"/>
        <end position="395"/>
    </location>
</feature>
<comment type="caution">
    <text evidence="2">The sequence shown here is derived from an EMBL/GenBank/DDBJ whole genome shotgun (WGS) entry which is preliminary data.</text>
</comment>
<dbReference type="NCBIfam" id="TIGR01760">
    <property type="entry name" value="tape_meas_TP901"/>
    <property type="match status" value="1"/>
</dbReference>
<feature type="transmembrane region" description="Helical" evidence="1">
    <location>
        <begin position="432"/>
        <end position="453"/>
    </location>
</feature>
<keyword evidence="1" id="KW-1133">Transmembrane helix</keyword>